<dbReference type="Pfam" id="PF01636">
    <property type="entry name" value="APH"/>
    <property type="match status" value="1"/>
</dbReference>
<dbReference type="OrthoDB" id="9799672at2"/>
<evidence type="ECO:0000313" key="2">
    <source>
        <dbReference type="EMBL" id="ORC31174.1"/>
    </source>
</evidence>
<proteinExistence type="predicted"/>
<dbReference type="SUPFAM" id="SSF56112">
    <property type="entry name" value="Protein kinase-like (PK-like)"/>
    <property type="match status" value="1"/>
</dbReference>
<gene>
    <name evidence="2" type="ORF">B4O97_17330</name>
</gene>
<dbReference type="InterPro" id="IPR002575">
    <property type="entry name" value="Aminoglycoside_PTrfase"/>
</dbReference>
<dbReference type="Gene3D" id="3.90.1200.10">
    <property type="match status" value="1"/>
</dbReference>
<evidence type="ECO:0000313" key="3">
    <source>
        <dbReference type="Proteomes" id="UP000192343"/>
    </source>
</evidence>
<keyword evidence="3" id="KW-1185">Reference proteome</keyword>
<comment type="caution">
    <text evidence="2">The sequence shown here is derived from an EMBL/GenBank/DDBJ whole genome shotgun (WGS) entry which is preliminary data.</text>
</comment>
<organism evidence="2 3">
    <name type="scientific">Marispirochaeta aestuarii</name>
    <dbReference type="NCBI Taxonomy" id="1963862"/>
    <lineage>
        <taxon>Bacteria</taxon>
        <taxon>Pseudomonadati</taxon>
        <taxon>Spirochaetota</taxon>
        <taxon>Spirochaetia</taxon>
        <taxon>Spirochaetales</taxon>
        <taxon>Spirochaetaceae</taxon>
        <taxon>Marispirochaeta</taxon>
    </lineage>
</organism>
<protein>
    <recommendedName>
        <fullName evidence="1">Aminoglycoside phosphotransferase domain-containing protein</fullName>
    </recommendedName>
</protein>
<dbReference type="RefSeq" id="WP_143305799.1">
    <property type="nucleotide sequence ID" value="NZ_MWQY01000026.1"/>
</dbReference>
<name>A0A1Y1RTR8_9SPIO</name>
<sequence length="248" mass="28384">MDKGLIRTGSGSSSEVFKASDTEAFKLYYPGYSLLEVVREYENTSFVRRVYEKAPWVQEPGQREGRITLPLELIQGQGLAKILRFGDAREVGMSLGIMHRDLHVRPSEGLPPAKSVFEPVILDSPGIPEGKRKNCLSFLRERRDDRLCHGCFHPGNIVQTNSGWRLINWKYAFSGDPLADVAATVYHLRSSSRAGRRSPVLEPLLRDRLIRWYLKGYFGKEEIPRQDITIWMEITAIRFRGFAKERLS</sequence>
<dbReference type="Proteomes" id="UP000192343">
    <property type="component" value="Unassembled WGS sequence"/>
</dbReference>
<feature type="domain" description="Aminoglycoside phosphotransferase" evidence="1">
    <location>
        <begin position="139"/>
        <end position="213"/>
    </location>
</feature>
<dbReference type="STRING" id="1963862.B4O97_17330"/>
<dbReference type="EMBL" id="MWQY01000026">
    <property type="protein sequence ID" value="ORC31174.1"/>
    <property type="molecule type" value="Genomic_DNA"/>
</dbReference>
<accession>A0A1Y1RTR8</accession>
<dbReference type="AlphaFoldDB" id="A0A1Y1RTR8"/>
<evidence type="ECO:0000259" key="1">
    <source>
        <dbReference type="Pfam" id="PF01636"/>
    </source>
</evidence>
<dbReference type="InterPro" id="IPR011009">
    <property type="entry name" value="Kinase-like_dom_sf"/>
</dbReference>
<reference evidence="2 3" key="1">
    <citation type="submission" date="2017-03" db="EMBL/GenBank/DDBJ databases">
        <title>Draft Genome sequence of Marispirochaeta sp. strain JC444.</title>
        <authorList>
            <person name="Shivani Y."/>
            <person name="Subhash Y."/>
            <person name="Sasikala C."/>
            <person name="Ramana C."/>
        </authorList>
    </citation>
    <scope>NUCLEOTIDE SEQUENCE [LARGE SCALE GENOMIC DNA]</scope>
    <source>
        <strain evidence="2 3">JC444</strain>
    </source>
</reference>